<evidence type="ECO:0000259" key="1">
    <source>
        <dbReference type="Pfam" id="PF13358"/>
    </source>
</evidence>
<dbReference type="Pfam" id="PF13565">
    <property type="entry name" value="HTH_32"/>
    <property type="match status" value="1"/>
</dbReference>
<dbReference type="NCBIfam" id="NF033545">
    <property type="entry name" value="transpos_IS630"/>
    <property type="match status" value="1"/>
</dbReference>
<accession>A0A1H4KUS6</accession>
<protein>
    <submittedName>
        <fullName evidence="2">Transposase</fullName>
    </submittedName>
</protein>
<dbReference type="EMBL" id="FNSV01000005">
    <property type="protein sequence ID" value="SEB62279.1"/>
    <property type="molecule type" value="Genomic_DNA"/>
</dbReference>
<evidence type="ECO:0000313" key="3">
    <source>
        <dbReference type="Proteomes" id="UP000183561"/>
    </source>
</evidence>
<keyword evidence="3" id="KW-1185">Reference proteome</keyword>
<dbReference type="Proteomes" id="UP000183561">
    <property type="component" value="Unassembled WGS sequence"/>
</dbReference>
<dbReference type="RefSeq" id="WP_072948269.1">
    <property type="nucleotide sequence ID" value="NZ_FNSV01000005.1"/>
</dbReference>
<dbReference type="SUPFAM" id="SSF46689">
    <property type="entry name" value="Homeodomain-like"/>
    <property type="match status" value="1"/>
</dbReference>
<organism evidence="2 3">
    <name type="scientific">Rhodococcus koreensis</name>
    <dbReference type="NCBI Taxonomy" id="99653"/>
    <lineage>
        <taxon>Bacteria</taxon>
        <taxon>Bacillati</taxon>
        <taxon>Actinomycetota</taxon>
        <taxon>Actinomycetes</taxon>
        <taxon>Mycobacteriales</taxon>
        <taxon>Nocardiaceae</taxon>
        <taxon>Rhodococcus</taxon>
    </lineage>
</organism>
<proteinExistence type="predicted"/>
<sequence length="377" mass="42543">MVSPFQVALDDVDRVELERRVRAGNTPQKVVLRAVIVLLAADGASNAAIADELGICVDTARKWRARFCAKGIKALVDAPRSGRPPVYTPTDVARVKAWACELPAEHQLPLSRWSAPELARQLLTDGIGASVSTVRRWLAQDALKPWQYQSWIFIRDPRFEAKAAVVLDLYARRYDGIALGADEYVISADEKPSIQARRRCHPTQPAGKGRPMRVNHDYRRGGALAYLAAYDVHHARVFGRCEQSTGIVPFTDLVGQVMTCEPYASAERVFWIVDNGSSHRGRAAIDRLSARYPNAVMVHTPVHASWLNQVEIFFSIVQRKVLSPNDFEELDAVERRLLAFEERYNATSVPFKWRYTTIDLHRHLERLDLHDRTLQAA</sequence>
<dbReference type="Pfam" id="PF13358">
    <property type="entry name" value="DDE_3"/>
    <property type="match status" value="1"/>
</dbReference>
<dbReference type="OrthoDB" id="2375382at2"/>
<gene>
    <name evidence="2" type="ORF">SAMN04490239_0917</name>
</gene>
<dbReference type="InterPro" id="IPR009057">
    <property type="entry name" value="Homeodomain-like_sf"/>
</dbReference>
<dbReference type="InterPro" id="IPR038717">
    <property type="entry name" value="Tc1-like_DDE_dom"/>
</dbReference>
<feature type="domain" description="Tc1-like transposase DDE" evidence="1">
    <location>
        <begin position="188"/>
        <end position="332"/>
    </location>
</feature>
<reference evidence="3" key="1">
    <citation type="submission" date="2016-10" db="EMBL/GenBank/DDBJ databases">
        <authorList>
            <person name="Varghese N."/>
            <person name="Submissions S."/>
        </authorList>
    </citation>
    <scope>NUCLEOTIDE SEQUENCE [LARGE SCALE GENOMIC DNA]</scope>
    <source>
        <strain evidence="3">DSM 44498</strain>
    </source>
</reference>
<evidence type="ECO:0000313" key="2">
    <source>
        <dbReference type="EMBL" id="SEB62279.1"/>
    </source>
</evidence>
<dbReference type="AlphaFoldDB" id="A0A1H4KUS6"/>
<name>A0A1H4KUS6_9NOCA</name>
<dbReference type="InterPro" id="IPR047655">
    <property type="entry name" value="Transpos_IS630-like"/>
</dbReference>